<dbReference type="EMBL" id="BDCX01000004">
    <property type="protein sequence ID" value="GAT66268.1"/>
    <property type="molecule type" value="Genomic_DNA"/>
</dbReference>
<comment type="caution">
    <text evidence="2">The sequence shown here is derived from an EMBL/GenBank/DDBJ whole genome shotgun (WGS) entry which is preliminary data.</text>
</comment>
<evidence type="ECO:0000313" key="3">
    <source>
        <dbReference type="Proteomes" id="UP000077701"/>
    </source>
</evidence>
<protein>
    <submittedName>
        <fullName evidence="2">Uncharacterized protein</fullName>
    </submittedName>
</protein>
<proteinExistence type="predicted"/>
<dbReference type="Proteomes" id="UP000077701">
    <property type="component" value="Unassembled WGS sequence"/>
</dbReference>
<feature type="region of interest" description="Disordered" evidence="1">
    <location>
        <begin position="1"/>
        <end position="219"/>
    </location>
</feature>
<feature type="compositionally biased region" description="Basic and acidic residues" evidence="1">
    <location>
        <begin position="19"/>
        <end position="29"/>
    </location>
</feature>
<organism evidence="2 3">
    <name type="scientific">Planomonospora sphaerica</name>
    <dbReference type="NCBI Taxonomy" id="161355"/>
    <lineage>
        <taxon>Bacteria</taxon>
        <taxon>Bacillati</taxon>
        <taxon>Actinomycetota</taxon>
        <taxon>Actinomycetes</taxon>
        <taxon>Streptosporangiales</taxon>
        <taxon>Streptosporangiaceae</taxon>
        <taxon>Planomonospora</taxon>
    </lineage>
</organism>
<dbReference type="OrthoDB" id="3535128at2"/>
<dbReference type="AlphaFoldDB" id="A0A171C884"/>
<dbReference type="RefSeq" id="WP_068896408.1">
    <property type="nucleotide sequence ID" value="NZ_BDCX01000004.1"/>
</dbReference>
<feature type="compositionally biased region" description="Pro residues" evidence="1">
    <location>
        <begin position="159"/>
        <end position="170"/>
    </location>
</feature>
<evidence type="ECO:0000256" key="1">
    <source>
        <dbReference type="SAM" id="MobiDB-lite"/>
    </source>
</evidence>
<dbReference type="STRING" id="161355.PS9374_01916"/>
<feature type="compositionally biased region" description="Low complexity" evidence="1">
    <location>
        <begin position="171"/>
        <end position="194"/>
    </location>
</feature>
<sequence length="407" mass="42750">MTGTPAPENAGLPDWSAPGREEPPAEAPRRSHGRPYGGSHGAPYEGEPYRGAPWPASGAWPAPPETHPGHPTAPDPAFGHPAPPETHPGHPTAPDPAFGHPAVSAAPAVPAPQSAASEPPPAGLPWMPAPRQVFPDEQVWPPVPRPVRESPGSSTQPFPAVPTPPLPRPASAPARGVPAPATAASPVAASGAAPAVPPEAPEPPEDTPPAPGAAAPAPRRRTALRVGGLLVAVALAVGIPTWEGYSFYRTGIPALRFHPVEPGGSGTLMRVSWRAQVEPADSLPGLGKAKPGRKWLKITVSRTSLDTEGVIRRGDPTIKAVHPDGRSWQVLISDNDLPLEVKEHKIGTAYRYNAVSVVPQEVADEVEVHVIPSTIRVPLEEESVDQLFKRAGTEKTEPQDQVLLFRR</sequence>
<gene>
    <name evidence="2" type="ORF">PS9374_01916</name>
</gene>
<accession>A0A171C884</accession>
<reference evidence="3" key="2">
    <citation type="submission" date="2016-04" db="EMBL/GenBank/DDBJ databases">
        <title>Planomonospora sphaerica JCM9374 whole genome shotgun sequence.</title>
        <authorList>
            <person name="Suzuki T."/>
            <person name="Dohra H."/>
            <person name="Kodani S."/>
        </authorList>
    </citation>
    <scope>NUCLEOTIDE SEQUENCE [LARGE SCALE GENOMIC DNA]</scope>
    <source>
        <strain evidence="3">JCM 9374</strain>
    </source>
</reference>
<keyword evidence="3" id="KW-1185">Reference proteome</keyword>
<feature type="compositionally biased region" description="Pro residues" evidence="1">
    <location>
        <begin position="195"/>
        <end position="211"/>
    </location>
</feature>
<evidence type="ECO:0000313" key="2">
    <source>
        <dbReference type="EMBL" id="GAT66268.1"/>
    </source>
</evidence>
<feature type="compositionally biased region" description="Low complexity" evidence="1">
    <location>
        <begin position="101"/>
        <end position="117"/>
    </location>
</feature>
<feature type="compositionally biased region" description="Low complexity" evidence="1">
    <location>
        <begin position="51"/>
        <end position="60"/>
    </location>
</feature>
<reference evidence="2 3" key="1">
    <citation type="journal article" date="2016" name="Genome Announc.">
        <title>Draft Genome Sequence of Planomonospora sphaerica JCM9374, a Rare Actinomycete.</title>
        <authorList>
            <person name="Dohra H."/>
            <person name="Suzuki T."/>
            <person name="Inoue Y."/>
            <person name="Kodani S."/>
        </authorList>
    </citation>
    <scope>NUCLEOTIDE SEQUENCE [LARGE SCALE GENOMIC DNA]</scope>
    <source>
        <strain evidence="2 3">JCM 9374</strain>
    </source>
</reference>
<feature type="compositionally biased region" description="Pro residues" evidence="1">
    <location>
        <begin position="81"/>
        <end position="94"/>
    </location>
</feature>
<name>A0A171C884_9ACTN</name>
<feature type="compositionally biased region" description="Pro residues" evidence="1">
    <location>
        <begin position="61"/>
        <end position="74"/>
    </location>
</feature>